<feature type="transmembrane region" description="Helical" evidence="1">
    <location>
        <begin position="140"/>
        <end position="156"/>
    </location>
</feature>
<evidence type="ECO:0000256" key="1">
    <source>
        <dbReference type="SAM" id="Phobius"/>
    </source>
</evidence>
<feature type="transmembrane region" description="Helical" evidence="1">
    <location>
        <begin position="163"/>
        <end position="189"/>
    </location>
</feature>
<comment type="caution">
    <text evidence="2">The sequence shown here is derived from an EMBL/GenBank/DDBJ whole genome shotgun (WGS) entry which is preliminary data.</text>
</comment>
<proteinExistence type="predicted"/>
<dbReference type="EMBL" id="DWVZ01000096">
    <property type="protein sequence ID" value="HJC63404.1"/>
    <property type="molecule type" value="Genomic_DNA"/>
</dbReference>
<keyword evidence="1" id="KW-1133">Transmembrane helix</keyword>
<feature type="transmembrane region" description="Helical" evidence="1">
    <location>
        <begin position="209"/>
        <end position="226"/>
    </location>
</feature>
<keyword evidence="1" id="KW-0812">Transmembrane</keyword>
<feature type="transmembrane region" description="Helical" evidence="1">
    <location>
        <begin position="84"/>
        <end position="107"/>
    </location>
</feature>
<organism evidence="2 3">
    <name type="scientific">Candidatus Blautia merdavium</name>
    <dbReference type="NCBI Taxonomy" id="2838494"/>
    <lineage>
        <taxon>Bacteria</taxon>
        <taxon>Bacillati</taxon>
        <taxon>Bacillota</taxon>
        <taxon>Clostridia</taxon>
        <taxon>Lachnospirales</taxon>
        <taxon>Lachnospiraceae</taxon>
        <taxon>Blautia</taxon>
    </lineage>
</organism>
<feature type="transmembrane region" description="Helical" evidence="1">
    <location>
        <begin position="17"/>
        <end position="37"/>
    </location>
</feature>
<evidence type="ECO:0000313" key="2">
    <source>
        <dbReference type="EMBL" id="HJC63404.1"/>
    </source>
</evidence>
<protein>
    <submittedName>
        <fullName evidence="2">Uncharacterized protein</fullName>
    </submittedName>
</protein>
<keyword evidence="1" id="KW-0472">Membrane</keyword>
<feature type="non-terminal residue" evidence="2">
    <location>
        <position position="298"/>
    </location>
</feature>
<reference evidence="2" key="2">
    <citation type="submission" date="2021-04" db="EMBL/GenBank/DDBJ databases">
        <authorList>
            <person name="Gilroy R."/>
        </authorList>
    </citation>
    <scope>NUCLEOTIDE SEQUENCE</scope>
    <source>
        <strain evidence="2">ChiBcec2-3848</strain>
    </source>
</reference>
<dbReference type="Proteomes" id="UP000823886">
    <property type="component" value="Unassembled WGS sequence"/>
</dbReference>
<feature type="transmembrane region" description="Helical" evidence="1">
    <location>
        <begin position="58"/>
        <end position="78"/>
    </location>
</feature>
<dbReference type="AlphaFoldDB" id="A0A9D2PLZ4"/>
<reference evidence="2" key="1">
    <citation type="journal article" date="2021" name="PeerJ">
        <title>Extensive microbial diversity within the chicken gut microbiome revealed by metagenomics and culture.</title>
        <authorList>
            <person name="Gilroy R."/>
            <person name="Ravi A."/>
            <person name="Getino M."/>
            <person name="Pursley I."/>
            <person name="Horton D.L."/>
            <person name="Alikhan N.F."/>
            <person name="Baker D."/>
            <person name="Gharbi K."/>
            <person name="Hall N."/>
            <person name="Watson M."/>
            <person name="Adriaenssens E.M."/>
            <person name="Foster-Nyarko E."/>
            <person name="Jarju S."/>
            <person name="Secka A."/>
            <person name="Antonio M."/>
            <person name="Oren A."/>
            <person name="Chaudhuri R.R."/>
            <person name="La Ragione R."/>
            <person name="Hildebrand F."/>
            <person name="Pallen M.J."/>
        </authorList>
    </citation>
    <scope>NUCLEOTIDE SEQUENCE</scope>
    <source>
        <strain evidence="2">ChiBcec2-3848</strain>
    </source>
</reference>
<name>A0A9D2PLZ4_9FIRM</name>
<gene>
    <name evidence="2" type="ORF">H9753_07285</name>
</gene>
<accession>A0A9D2PLZ4</accession>
<evidence type="ECO:0000313" key="3">
    <source>
        <dbReference type="Proteomes" id="UP000823886"/>
    </source>
</evidence>
<feature type="transmembrane region" description="Helical" evidence="1">
    <location>
        <begin position="114"/>
        <end position="134"/>
    </location>
</feature>
<sequence>MGKIKKILLASGRKNNWLWAFGLNLLFLASILIFCDIKYEVSDDFVMSTIISGAYGNGYNPHLMFINVLWGYLLLPFYHMAPGISWYLIAQLLVCLLSFTVVSYMLLERLERPVAFLFIIVLLTVFADDAYILVQFTKTAMIAVMGGGIVFLWILFHEKFRPLLIGAGLLCLAGTLIRFMTIYLAGGFFLIVLAVEFWKLLKEKEWKKIIRAAAAGGVLIIAAVGMKAADTFIYEQDEAYAFYNEYDTARASVTDASDYGYWAYEEELNKIGISENDYYMMRSWNFADNEVFSAEVLE</sequence>